<dbReference type="OrthoDB" id="840436at2"/>
<dbReference type="PANTHER" id="PTHR21524:SF5">
    <property type="entry name" value="SPECTRIN REPEAT CONTAINING NUCLEAR ENVELOPE PROTEIN 2"/>
    <property type="match status" value="1"/>
</dbReference>
<organism evidence="4 5">
    <name type="scientific">Larkinella knui</name>
    <dbReference type="NCBI Taxonomy" id="2025310"/>
    <lineage>
        <taxon>Bacteria</taxon>
        <taxon>Pseudomonadati</taxon>
        <taxon>Bacteroidota</taxon>
        <taxon>Cytophagia</taxon>
        <taxon>Cytophagales</taxon>
        <taxon>Spirosomataceae</taxon>
        <taxon>Larkinella</taxon>
    </lineage>
</organism>
<evidence type="ECO:0000313" key="4">
    <source>
        <dbReference type="EMBL" id="RRB12462.1"/>
    </source>
</evidence>
<feature type="region of interest" description="Disordered" evidence="1">
    <location>
        <begin position="1498"/>
        <end position="1522"/>
    </location>
</feature>
<dbReference type="InterPro" id="IPR010090">
    <property type="entry name" value="Phage_tape_meas"/>
</dbReference>
<evidence type="ECO:0000256" key="2">
    <source>
        <dbReference type="SAM" id="Phobius"/>
    </source>
</evidence>
<feature type="transmembrane region" description="Helical" evidence="2">
    <location>
        <begin position="710"/>
        <end position="728"/>
    </location>
</feature>
<evidence type="ECO:0000313" key="5">
    <source>
        <dbReference type="Proteomes" id="UP000274271"/>
    </source>
</evidence>
<reference evidence="4 5" key="1">
    <citation type="submission" date="2018-11" db="EMBL/GenBank/DDBJ databases">
        <authorList>
            <person name="Zhou Z."/>
            <person name="Wang G."/>
        </authorList>
    </citation>
    <scope>NUCLEOTIDE SEQUENCE [LARGE SCALE GENOMIC DNA]</scope>
    <source>
        <strain evidence="4 5">KCTC42998</strain>
    </source>
</reference>
<keyword evidence="5" id="KW-1185">Reference proteome</keyword>
<dbReference type="PANTHER" id="PTHR21524">
    <property type="entry name" value="SPECTRIN REPEAT CONTAINING NUCLEAR ENVELOPE PROTEIN 2"/>
    <property type="match status" value="1"/>
</dbReference>
<name>A0A3P1CGK5_9BACT</name>
<feature type="compositionally biased region" description="Basic and acidic residues" evidence="1">
    <location>
        <begin position="828"/>
        <end position="847"/>
    </location>
</feature>
<keyword evidence="2" id="KW-0472">Membrane</keyword>
<dbReference type="EMBL" id="RQJP01000004">
    <property type="protein sequence ID" value="RRB12462.1"/>
    <property type="molecule type" value="Genomic_DNA"/>
</dbReference>
<dbReference type="GO" id="GO:0048471">
    <property type="term" value="C:perinuclear region of cytoplasm"/>
    <property type="evidence" value="ECO:0007669"/>
    <property type="project" value="TreeGrafter"/>
</dbReference>
<dbReference type="Pfam" id="PF10145">
    <property type="entry name" value="PhageMin_Tail"/>
    <property type="match status" value="1"/>
</dbReference>
<gene>
    <name evidence="4" type="ORF">EHT87_19885</name>
</gene>
<sequence>MGMDLNETASITLKIEGDAARNQLALLEGEARKLERALKEAPKGSQEWAELYKELGKNQDAQKGLRESVGLTGLTMKQLENESRSLTKELKNLTPGTEEFVAKSARLSEVNTRLGEVRIQARGVGQALGETSTAVADWDDKNKRATLSVKQLREVADQLGKEIESLVPGTKAHADAVAKQNEVQKQLGTTLAEQPSRWKQVQNAVVGFIGAFSFVQLAQEVYQFFREGVDGALKLSDMMGGVAKATGLSTEQVTALSDALSQIDTRTTKEDLMSIAQIGGQLGVANDELLGFVKSVDKAVVALGDEFTGGAEEAAKEIGALQKLFKETRDMKAGDAINDIGSALNELGAAGSATAPVVADFAQRMGQLGDLSPQITQTMGLGAAFQELGMTAEIAAGGLSSILMGASRDTATFAKQLGITETQMKQLINTNPNEFLLKLADSLRGLPTDQVNKRLAELGIKSDEATKVMSLLKDQTDMVRQKQELAANAMKGVYNVALETVTKSTDKFAKQLGMSEAELTKLIKSNPNEFFIKLATSFKGLSESQIAAKMKELGFNSGEAAKLVSDLSKATSRQAQEQLLANPALKQATSLQDEFNKMNQTAAAEMDKAKKAMKELAVDAGGALLPFLQKGIQGFVAFVNIIRAVPEFLSENKTELALLGGALLAFNGHLIASTASSLAHAAAEKARLIWTQSATTAQQLLNLAMEANPVGVVIAAVMLLVSGFVALYNNSLTVRAGINGLFEAMKVAAGELVNFWNAITSLNFAEAATIMWEGGKKIAAGFNKGYEEQIKAEQPKHLANHKTLIEQKKTASVQGAKETGQLETLEDQNTHDQKAKQAKAAREKENAEIQKDTQAIIAKKREAQIAAIADETQREIAKLQWKYEQEVAAIQSSKAREADKTAAIKALDAQLKVDIEAENKKHLEKITADQQKALAMERELKLALETDEKARRLADAQFKYETEKARIEKEITDEVQEAQLLTLLKAKYTQDVAAINTEFRNRERESNNFIRTQEQAAEMAQFDWKELNAGNNAQKLIQIKRDRLQVELNHLKANLAAERDAELARIQESNLSQEQKAAQQTAINAKYTADVALAGKQLESEMARLDEEHVARKRERWQNYSNAFKSILDGDVAGFTAAATQMFQVDEEHRNKKLQRTSEVADQVGDIAKQGVAFLNKLTQERLDKEIAASKKETETKLADSKTRMEAAIKAAEEQAEAEKLAAGDSAEEIERIETKLAESKTSIREDFESEADSIRKDGADKEKALAKQKWEADKKAQVATALISGAQAALKALASGIFPVNLVFAGIIAGLTALQIAKIKNQPAPSFARGVHGYVEDGQVKPMYGEGGIDRATDRWGWQQQFRKGGKSYVKNAGVLQGGRHGGRYGERGISMIDRESGREVGEAEGGEPFMILSRNTYSNNKPVIDRLLYSSMYRNGQKIAYRDGGVGGGNWGLGSIGETPYFERRMMLFGTKKAKREAEAAARDAEVAAQQAEANAAMSSMYDGPTSGDEGDANGTADAGSYSGDASAAAAAAAKKADKQLELLEDIGDAITSMSEDLQLAMKTMATSIDQSLDSMSRSNTLALGALSVSMRTSINSMAGDVRELKGSINAVEGATREVKGAVDGVQGAVWGTNQAGRLDALISAISSLG</sequence>
<feature type="domain" description="Phage tail tape measure protein" evidence="3">
    <location>
        <begin position="259"/>
        <end position="458"/>
    </location>
</feature>
<keyword evidence="2" id="KW-1133">Transmembrane helix</keyword>
<dbReference type="GO" id="GO:0007010">
    <property type="term" value="P:cytoskeleton organization"/>
    <property type="evidence" value="ECO:0007669"/>
    <property type="project" value="TreeGrafter"/>
</dbReference>
<dbReference type="GO" id="GO:0006997">
    <property type="term" value="P:nucleus organization"/>
    <property type="evidence" value="ECO:0007669"/>
    <property type="project" value="TreeGrafter"/>
</dbReference>
<accession>A0A3P1CGK5</accession>
<dbReference type="Proteomes" id="UP000274271">
    <property type="component" value="Unassembled WGS sequence"/>
</dbReference>
<evidence type="ECO:0000256" key="1">
    <source>
        <dbReference type="SAM" id="MobiDB-lite"/>
    </source>
</evidence>
<keyword evidence="2" id="KW-0812">Transmembrane</keyword>
<dbReference type="GO" id="GO:0019894">
    <property type="term" value="F:kinesin binding"/>
    <property type="evidence" value="ECO:0007669"/>
    <property type="project" value="TreeGrafter"/>
</dbReference>
<dbReference type="NCBIfam" id="TIGR01760">
    <property type="entry name" value="tape_meas_TP901"/>
    <property type="match status" value="1"/>
</dbReference>
<feature type="region of interest" description="Disordered" evidence="1">
    <location>
        <begin position="812"/>
        <end position="847"/>
    </location>
</feature>
<proteinExistence type="predicted"/>
<evidence type="ECO:0000259" key="3">
    <source>
        <dbReference type="Pfam" id="PF10145"/>
    </source>
</evidence>
<protein>
    <submittedName>
        <fullName evidence="4">Phage tail tape measure protein</fullName>
    </submittedName>
</protein>
<comment type="caution">
    <text evidence="4">The sequence shown here is derived from an EMBL/GenBank/DDBJ whole genome shotgun (WGS) entry which is preliminary data.</text>
</comment>